<name>A0ABQ9XS60_9EUKA</name>
<evidence type="ECO:0000256" key="1">
    <source>
        <dbReference type="SAM" id="MobiDB-lite"/>
    </source>
</evidence>
<organism evidence="2 3">
    <name type="scientific">Blattamonas nauphoetae</name>
    <dbReference type="NCBI Taxonomy" id="2049346"/>
    <lineage>
        <taxon>Eukaryota</taxon>
        <taxon>Metamonada</taxon>
        <taxon>Preaxostyla</taxon>
        <taxon>Oxymonadida</taxon>
        <taxon>Blattamonas</taxon>
    </lineage>
</organism>
<evidence type="ECO:0000313" key="2">
    <source>
        <dbReference type="EMBL" id="KAK2954483.1"/>
    </source>
</evidence>
<keyword evidence="3" id="KW-1185">Reference proteome</keyword>
<feature type="region of interest" description="Disordered" evidence="1">
    <location>
        <begin position="28"/>
        <end position="51"/>
    </location>
</feature>
<accession>A0ABQ9XS60</accession>
<dbReference type="EMBL" id="JARBJD010000077">
    <property type="protein sequence ID" value="KAK2954483.1"/>
    <property type="molecule type" value="Genomic_DNA"/>
</dbReference>
<sequence length="181" mass="20062">MTTSNSNNNSTIKLSLTYIPGGFIKHISKPKPTISPPPRTGRTPGPDLSTMTKEECSKYLMEEAKKEELICPITRLLLVDPVRARLVLNVDPSDNSPPPIATVSRAYCEDPQAVTDHQASDLIPVIPALTSIDPSFTYFDGTTQMPADHKAVERLEEFTIKFASFLDDWTPRVELGDDLFD</sequence>
<comment type="caution">
    <text evidence="2">The sequence shown here is derived from an EMBL/GenBank/DDBJ whole genome shotgun (WGS) entry which is preliminary data.</text>
</comment>
<evidence type="ECO:0000313" key="3">
    <source>
        <dbReference type="Proteomes" id="UP001281761"/>
    </source>
</evidence>
<protein>
    <submittedName>
        <fullName evidence="2">Uncharacterized protein</fullName>
    </submittedName>
</protein>
<dbReference type="Proteomes" id="UP001281761">
    <property type="component" value="Unassembled WGS sequence"/>
</dbReference>
<reference evidence="2 3" key="1">
    <citation type="journal article" date="2022" name="bioRxiv">
        <title>Genomics of Preaxostyla Flagellates Illuminates Evolutionary Transitions and the Path Towards Mitochondrial Loss.</title>
        <authorList>
            <person name="Novak L.V.F."/>
            <person name="Treitli S.C."/>
            <person name="Pyrih J."/>
            <person name="Halakuc P."/>
            <person name="Pipaliya S.V."/>
            <person name="Vacek V."/>
            <person name="Brzon O."/>
            <person name="Soukal P."/>
            <person name="Eme L."/>
            <person name="Dacks J.B."/>
            <person name="Karnkowska A."/>
            <person name="Elias M."/>
            <person name="Hampl V."/>
        </authorList>
    </citation>
    <scope>NUCLEOTIDE SEQUENCE [LARGE SCALE GENOMIC DNA]</scope>
    <source>
        <strain evidence="2">NAU3</strain>
        <tissue evidence="2">Gut</tissue>
    </source>
</reference>
<gene>
    <name evidence="2" type="ORF">BLNAU_10503</name>
</gene>
<proteinExistence type="predicted"/>